<reference evidence="1 2" key="1">
    <citation type="submission" date="2021-01" db="EMBL/GenBank/DDBJ databases">
        <title>Genome sequencing of Joostella atrarenae M1-2 (= KCTC 23194).</title>
        <authorList>
            <person name="Zakaria M.R."/>
            <person name="Lam M.Q."/>
            <person name="Chong C.S."/>
        </authorList>
    </citation>
    <scope>NUCLEOTIDE SEQUENCE [LARGE SCALE GENOMIC DNA]</scope>
    <source>
        <strain evidence="1 2">M1-2</strain>
    </source>
</reference>
<dbReference type="RefSeq" id="WP_236959867.1">
    <property type="nucleotide sequence ID" value="NZ_JAETXX010000010.1"/>
</dbReference>
<name>A0ABS9J638_9FLAO</name>
<dbReference type="EMBL" id="JAETXX010000010">
    <property type="protein sequence ID" value="MCF8715906.1"/>
    <property type="molecule type" value="Genomic_DNA"/>
</dbReference>
<comment type="caution">
    <text evidence="1">The sequence shown here is derived from an EMBL/GenBank/DDBJ whole genome shotgun (WGS) entry which is preliminary data.</text>
</comment>
<organism evidence="1 2">
    <name type="scientific">Joostella atrarenae</name>
    <dbReference type="NCBI Taxonomy" id="679257"/>
    <lineage>
        <taxon>Bacteria</taxon>
        <taxon>Pseudomonadati</taxon>
        <taxon>Bacteroidota</taxon>
        <taxon>Flavobacteriia</taxon>
        <taxon>Flavobacteriales</taxon>
        <taxon>Flavobacteriaceae</taxon>
        <taxon>Joostella</taxon>
    </lineage>
</organism>
<evidence type="ECO:0000313" key="1">
    <source>
        <dbReference type="EMBL" id="MCF8715906.1"/>
    </source>
</evidence>
<gene>
    <name evidence="1" type="ORF">JM658_13805</name>
</gene>
<sequence length="256" mass="29567">MEQELINTIQNKFHHLAQYLAAFSNSFLSKREDDSQSALCWSVENSALLSQKIDTIYLELNYKDIVIRIHKGDTFKELDLLGLTHSGIDSWIRETISDFGLSAGDYHYNLGFKINTEFDTFITLDAEDEKIIYQLIEARNISQRSLEHIKKLHKDTSSIYVWPHHFDTGMLVNVNSNSGYSLGHAIADNTVNKLPYYYAKAWSDNTIDYTQLPALNRGKWVLGEWNGAIVSIDEQYDLNTVENLYENFIEIIKDRL</sequence>
<keyword evidence="2" id="KW-1185">Reference proteome</keyword>
<dbReference type="Proteomes" id="UP000829517">
    <property type="component" value="Unassembled WGS sequence"/>
</dbReference>
<accession>A0ABS9J638</accession>
<protein>
    <submittedName>
        <fullName evidence="1">Uncharacterized protein</fullName>
    </submittedName>
</protein>
<proteinExistence type="predicted"/>
<evidence type="ECO:0000313" key="2">
    <source>
        <dbReference type="Proteomes" id="UP000829517"/>
    </source>
</evidence>